<accession>A0A2K1J2G9</accession>
<dbReference type="EMBL" id="ABEU02000017">
    <property type="protein sequence ID" value="PNR35717.1"/>
    <property type="molecule type" value="Genomic_DNA"/>
</dbReference>
<reference evidence="2" key="3">
    <citation type="submission" date="2020-12" db="UniProtKB">
        <authorList>
            <consortium name="EnsemblPlants"/>
        </authorList>
    </citation>
    <scope>IDENTIFICATION</scope>
</reference>
<evidence type="ECO:0000313" key="2">
    <source>
        <dbReference type="EnsemblPlants" id="Pp3c17_2085V3.1"/>
    </source>
</evidence>
<organism evidence="1">
    <name type="scientific">Physcomitrium patens</name>
    <name type="common">Spreading-leaved earth moss</name>
    <name type="synonym">Physcomitrella patens</name>
    <dbReference type="NCBI Taxonomy" id="3218"/>
    <lineage>
        <taxon>Eukaryota</taxon>
        <taxon>Viridiplantae</taxon>
        <taxon>Streptophyta</taxon>
        <taxon>Embryophyta</taxon>
        <taxon>Bryophyta</taxon>
        <taxon>Bryophytina</taxon>
        <taxon>Bryopsida</taxon>
        <taxon>Funariidae</taxon>
        <taxon>Funariales</taxon>
        <taxon>Funariaceae</taxon>
        <taxon>Physcomitrium</taxon>
    </lineage>
</organism>
<protein>
    <submittedName>
        <fullName evidence="1 2">Uncharacterized protein</fullName>
    </submittedName>
</protein>
<proteinExistence type="predicted"/>
<keyword evidence="3" id="KW-1185">Reference proteome</keyword>
<evidence type="ECO:0000313" key="3">
    <source>
        <dbReference type="Proteomes" id="UP000006727"/>
    </source>
</evidence>
<gene>
    <name evidence="1" type="ORF">PHYPA_021567</name>
</gene>
<reference evidence="1 3" key="1">
    <citation type="journal article" date="2008" name="Science">
        <title>The Physcomitrella genome reveals evolutionary insights into the conquest of land by plants.</title>
        <authorList>
            <person name="Rensing S."/>
            <person name="Lang D."/>
            <person name="Zimmer A."/>
            <person name="Terry A."/>
            <person name="Salamov A."/>
            <person name="Shapiro H."/>
            <person name="Nishiyama T."/>
            <person name="Perroud P.-F."/>
            <person name="Lindquist E."/>
            <person name="Kamisugi Y."/>
            <person name="Tanahashi T."/>
            <person name="Sakakibara K."/>
            <person name="Fujita T."/>
            <person name="Oishi K."/>
            <person name="Shin-I T."/>
            <person name="Kuroki Y."/>
            <person name="Toyoda A."/>
            <person name="Suzuki Y."/>
            <person name="Hashimoto A."/>
            <person name="Yamaguchi K."/>
            <person name="Sugano A."/>
            <person name="Kohara Y."/>
            <person name="Fujiyama A."/>
            <person name="Anterola A."/>
            <person name="Aoki S."/>
            <person name="Ashton N."/>
            <person name="Barbazuk W.B."/>
            <person name="Barker E."/>
            <person name="Bennetzen J."/>
            <person name="Bezanilla M."/>
            <person name="Blankenship R."/>
            <person name="Cho S.H."/>
            <person name="Dutcher S."/>
            <person name="Estelle M."/>
            <person name="Fawcett J.A."/>
            <person name="Gundlach H."/>
            <person name="Hanada K."/>
            <person name="Heyl A."/>
            <person name="Hicks K.A."/>
            <person name="Hugh J."/>
            <person name="Lohr M."/>
            <person name="Mayer K."/>
            <person name="Melkozernov A."/>
            <person name="Murata T."/>
            <person name="Nelson D."/>
            <person name="Pils B."/>
            <person name="Prigge M."/>
            <person name="Reiss B."/>
            <person name="Renner T."/>
            <person name="Rombauts S."/>
            <person name="Rushton P."/>
            <person name="Sanderfoot A."/>
            <person name="Schween G."/>
            <person name="Shiu S.-H."/>
            <person name="Stueber K."/>
            <person name="Theodoulou F.L."/>
            <person name="Tu H."/>
            <person name="Van de Peer Y."/>
            <person name="Verrier P.J."/>
            <person name="Waters E."/>
            <person name="Wood A."/>
            <person name="Yang L."/>
            <person name="Cove D."/>
            <person name="Cuming A."/>
            <person name="Hasebe M."/>
            <person name="Lucas S."/>
            <person name="Mishler D.B."/>
            <person name="Reski R."/>
            <person name="Grigoriev I."/>
            <person name="Quatrano R.S."/>
            <person name="Boore J.L."/>
        </authorList>
    </citation>
    <scope>NUCLEOTIDE SEQUENCE [LARGE SCALE GENOMIC DNA]</scope>
    <source>
        <strain evidence="2 3">cv. Gransden 2004</strain>
    </source>
</reference>
<dbReference type="InParanoid" id="A0A2K1J2G9"/>
<dbReference type="EnsemblPlants" id="Pp3c17_2085V3.1">
    <property type="protein sequence ID" value="Pp3c17_2085V3.1"/>
    <property type="gene ID" value="Pp3c17_2085"/>
</dbReference>
<dbReference type="Proteomes" id="UP000006727">
    <property type="component" value="Chromosome 17"/>
</dbReference>
<dbReference type="Gramene" id="Pp3c17_2085V3.1">
    <property type="protein sequence ID" value="Pp3c17_2085V3.1"/>
    <property type="gene ID" value="Pp3c17_2085"/>
</dbReference>
<sequence length="167" mass="20331">MTPIRPSIMNRRITATSLKNTQNEDKEFKDQLRVLYGKQERFAKKREHIQKTVSPKRDDVINSRQEMRNAMEDQLNQKCRTNKLLQKEEQNKAHYEVYYNKYCGPHNLEATHNQIYKKKEYLKQLMEENRQSECKKKEQAQREKQDEIEAEHIRAMTPCCWNQRHYI</sequence>
<evidence type="ECO:0000313" key="1">
    <source>
        <dbReference type="EMBL" id="PNR35717.1"/>
    </source>
</evidence>
<reference evidence="1 3" key="2">
    <citation type="journal article" date="2018" name="Plant J.">
        <title>The Physcomitrella patens chromosome-scale assembly reveals moss genome structure and evolution.</title>
        <authorList>
            <person name="Lang D."/>
            <person name="Ullrich K.K."/>
            <person name="Murat F."/>
            <person name="Fuchs J."/>
            <person name="Jenkins J."/>
            <person name="Haas F.B."/>
            <person name="Piednoel M."/>
            <person name="Gundlach H."/>
            <person name="Van Bel M."/>
            <person name="Meyberg R."/>
            <person name="Vives C."/>
            <person name="Morata J."/>
            <person name="Symeonidi A."/>
            <person name="Hiss M."/>
            <person name="Muchero W."/>
            <person name="Kamisugi Y."/>
            <person name="Saleh O."/>
            <person name="Blanc G."/>
            <person name="Decker E.L."/>
            <person name="van Gessel N."/>
            <person name="Grimwood J."/>
            <person name="Hayes R.D."/>
            <person name="Graham S.W."/>
            <person name="Gunter L.E."/>
            <person name="McDaniel S.F."/>
            <person name="Hoernstein S.N.W."/>
            <person name="Larsson A."/>
            <person name="Li F.W."/>
            <person name="Perroud P.F."/>
            <person name="Phillips J."/>
            <person name="Ranjan P."/>
            <person name="Rokshar D.S."/>
            <person name="Rothfels C.J."/>
            <person name="Schneider L."/>
            <person name="Shu S."/>
            <person name="Stevenson D.W."/>
            <person name="Thummler F."/>
            <person name="Tillich M."/>
            <person name="Villarreal Aguilar J.C."/>
            <person name="Widiez T."/>
            <person name="Wong G.K."/>
            <person name="Wymore A."/>
            <person name="Zhang Y."/>
            <person name="Zimmer A.D."/>
            <person name="Quatrano R.S."/>
            <person name="Mayer K.F.X."/>
            <person name="Goodstein D."/>
            <person name="Casacuberta J.M."/>
            <person name="Vandepoele K."/>
            <person name="Reski R."/>
            <person name="Cuming A.C."/>
            <person name="Tuskan G.A."/>
            <person name="Maumus F."/>
            <person name="Salse J."/>
            <person name="Schmutz J."/>
            <person name="Rensing S.A."/>
        </authorList>
    </citation>
    <scope>NUCLEOTIDE SEQUENCE [LARGE SCALE GENOMIC DNA]</scope>
    <source>
        <strain evidence="2 3">cv. Gransden 2004</strain>
    </source>
</reference>
<dbReference type="AlphaFoldDB" id="A0A2K1J2G9"/>
<name>A0A2K1J2G9_PHYPA</name>